<dbReference type="InterPro" id="IPR000160">
    <property type="entry name" value="GGDEF_dom"/>
</dbReference>
<dbReference type="Proteomes" id="UP001432000">
    <property type="component" value="Chromosome"/>
</dbReference>
<dbReference type="Pfam" id="PF00990">
    <property type="entry name" value="GGDEF"/>
    <property type="match status" value="1"/>
</dbReference>
<feature type="transmembrane region" description="Helical" evidence="2">
    <location>
        <begin position="140"/>
        <end position="158"/>
    </location>
</feature>
<dbReference type="InterPro" id="IPR050469">
    <property type="entry name" value="Diguanylate_Cyclase"/>
</dbReference>
<gene>
    <name evidence="4" type="ORF">WDS16_22315</name>
</gene>
<dbReference type="SMART" id="SM00267">
    <property type="entry name" value="GGDEF"/>
    <property type="match status" value="1"/>
</dbReference>
<dbReference type="CDD" id="cd01949">
    <property type="entry name" value="GGDEF"/>
    <property type="match status" value="1"/>
</dbReference>
<dbReference type="RefSeq" id="WP_338887807.1">
    <property type="nucleotide sequence ID" value="NZ_CP147846.1"/>
</dbReference>
<evidence type="ECO:0000256" key="2">
    <source>
        <dbReference type="SAM" id="Phobius"/>
    </source>
</evidence>
<dbReference type="InterPro" id="IPR043128">
    <property type="entry name" value="Rev_trsase/Diguanyl_cyclase"/>
</dbReference>
<protein>
    <submittedName>
        <fullName evidence="4">GGDEF domain-containing protein</fullName>
        <ecNumber evidence="4">2.7.7.65</ecNumber>
    </submittedName>
</protein>
<feature type="domain" description="GGDEF" evidence="3">
    <location>
        <begin position="253"/>
        <end position="387"/>
    </location>
</feature>
<dbReference type="PROSITE" id="PS50887">
    <property type="entry name" value="GGDEF"/>
    <property type="match status" value="1"/>
</dbReference>
<accession>A0ABZ2PNE5</accession>
<dbReference type="InterPro" id="IPR029787">
    <property type="entry name" value="Nucleotide_cyclase"/>
</dbReference>
<dbReference type="PANTHER" id="PTHR45138:SF24">
    <property type="entry name" value="DIGUANYLATE CYCLASE DGCC-RELATED"/>
    <property type="match status" value="1"/>
</dbReference>
<dbReference type="SUPFAM" id="SSF55073">
    <property type="entry name" value="Nucleotide cyclase"/>
    <property type="match status" value="1"/>
</dbReference>
<dbReference type="Gene3D" id="3.30.70.270">
    <property type="match status" value="1"/>
</dbReference>
<sequence>MTNDIGPPVDRRQGQGASHRRPSTDTVWTALQEWYQQPFDYEWIITHRSTRGLHRSIQNVFGAATLLFAAASILMLFSSRGPQGMLAQAWVGLVLMLQLAVALRWFFGPLPTRRDFIGFAIFGDVGLASVLVLYEPFGGLIGSGLFVVTGALCTYFLSQRWLLAHLAWCAVIVSITTVRACLWSVEDNPTAIAGGLVVFAINSAIPLLAHIAWTAIGRDARRSLLDPLTGLLNRRGVEDAASVLMSSGHALGHSLVIVVVDIDRFKAVNDYFGHDAGDDVIVTVSHRLRELFQRDGVVARTGGEEFLIVFSGPIEHAHDLIYAVGRSLYRPSDPIPITVSVGAAIVSNPSDRWSGGPSIITKATRAADSMMYRAKYDGGNRTATTQL</sequence>
<dbReference type="EMBL" id="CP147846">
    <property type="protein sequence ID" value="WXG67926.1"/>
    <property type="molecule type" value="Genomic_DNA"/>
</dbReference>
<keyword evidence="4" id="KW-0548">Nucleotidyltransferase</keyword>
<feature type="region of interest" description="Disordered" evidence="1">
    <location>
        <begin position="1"/>
        <end position="23"/>
    </location>
</feature>
<dbReference type="NCBIfam" id="TIGR00254">
    <property type="entry name" value="GGDEF"/>
    <property type="match status" value="1"/>
</dbReference>
<keyword evidence="2" id="KW-1133">Transmembrane helix</keyword>
<reference evidence="4 5" key="1">
    <citation type="submission" date="2024-03" db="EMBL/GenBank/DDBJ databases">
        <title>Natural products discovery in diverse microorganisms through a two-stage MS feature dereplication strategy.</title>
        <authorList>
            <person name="Zhang R."/>
        </authorList>
    </citation>
    <scope>NUCLEOTIDE SEQUENCE [LARGE SCALE GENOMIC DNA]</scope>
    <source>
        <strain evidence="4 5">18930</strain>
    </source>
</reference>
<feature type="transmembrane region" description="Helical" evidence="2">
    <location>
        <begin position="89"/>
        <end position="107"/>
    </location>
</feature>
<evidence type="ECO:0000313" key="5">
    <source>
        <dbReference type="Proteomes" id="UP001432000"/>
    </source>
</evidence>
<proteinExistence type="predicted"/>
<evidence type="ECO:0000259" key="3">
    <source>
        <dbReference type="PROSITE" id="PS50887"/>
    </source>
</evidence>
<keyword evidence="4" id="KW-0808">Transferase</keyword>
<name>A0ABZ2PNE5_9NOCA</name>
<dbReference type="PANTHER" id="PTHR45138">
    <property type="entry name" value="REGULATORY COMPONENTS OF SENSORY TRANSDUCTION SYSTEM"/>
    <property type="match status" value="1"/>
</dbReference>
<feature type="transmembrane region" description="Helical" evidence="2">
    <location>
        <begin position="191"/>
        <end position="213"/>
    </location>
</feature>
<evidence type="ECO:0000313" key="4">
    <source>
        <dbReference type="EMBL" id="WXG67926.1"/>
    </source>
</evidence>
<evidence type="ECO:0000256" key="1">
    <source>
        <dbReference type="SAM" id="MobiDB-lite"/>
    </source>
</evidence>
<feature type="transmembrane region" description="Helical" evidence="2">
    <location>
        <begin position="57"/>
        <end position="77"/>
    </location>
</feature>
<keyword evidence="5" id="KW-1185">Reference proteome</keyword>
<organism evidence="4 5">
    <name type="scientific">Rhodococcus sovatensis</name>
    <dbReference type="NCBI Taxonomy" id="1805840"/>
    <lineage>
        <taxon>Bacteria</taxon>
        <taxon>Bacillati</taxon>
        <taxon>Actinomycetota</taxon>
        <taxon>Actinomycetes</taxon>
        <taxon>Mycobacteriales</taxon>
        <taxon>Nocardiaceae</taxon>
        <taxon>Rhodococcus</taxon>
    </lineage>
</organism>
<keyword evidence="2" id="KW-0472">Membrane</keyword>
<keyword evidence="2" id="KW-0812">Transmembrane</keyword>
<feature type="transmembrane region" description="Helical" evidence="2">
    <location>
        <begin position="165"/>
        <end position="185"/>
    </location>
</feature>
<dbReference type="EC" id="2.7.7.65" evidence="4"/>
<dbReference type="GO" id="GO:0052621">
    <property type="term" value="F:diguanylate cyclase activity"/>
    <property type="evidence" value="ECO:0007669"/>
    <property type="project" value="UniProtKB-EC"/>
</dbReference>